<name>A0A8T3CYL3_9TELE</name>
<feature type="region of interest" description="Disordered" evidence="1">
    <location>
        <begin position="1"/>
        <end position="47"/>
    </location>
</feature>
<accession>A0A8T3CYL3</accession>
<keyword evidence="4" id="KW-1185">Reference proteome</keyword>
<dbReference type="PANTHER" id="PTHR13076">
    <property type="entry name" value="COILED-COIL AND C2 DOMAIN-CONTAINING PROTEIN 1-LIKE"/>
    <property type="match status" value="1"/>
</dbReference>
<dbReference type="InterPro" id="IPR006608">
    <property type="entry name" value="CC2D1A/B_DM14"/>
</dbReference>
<dbReference type="EMBL" id="JAERUA010000016">
    <property type="protein sequence ID" value="KAI1889326.1"/>
    <property type="molecule type" value="Genomic_DNA"/>
</dbReference>
<dbReference type="Proteomes" id="UP000829720">
    <property type="component" value="Unassembled WGS sequence"/>
</dbReference>
<evidence type="ECO:0000256" key="1">
    <source>
        <dbReference type="SAM" id="MobiDB-lite"/>
    </source>
</evidence>
<feature type="domain" description="DM14" evidence="2">
    <location>
        <begin position="70"/>
        <end position="128"/>
    </location>
</feature>
<dbReference type="Pfam" id="PF21528">
    <property type="entry name" value="CC2D1A-B_DM14"/>
    <property type="match status" value="1"/>
</dbReference>
<evidence type="ECO:0000313" key="3">
    <source>
        <dbReference type="EMBL" id="KAI1889326.1"/>
    </source>
</evidence>
<dbReference type="OrthoDB" id="19996at2759"/>
<comment type="caution">
    <text evidence="3">The sequence shown here is derived from an EMBL/GenBank/DDBJ whole genome shotgun (WGS) entry which is preliminary data.</text>
</comment>
<evidence type="ECO:0000313" key="4">
    <source>
        <dbReference type="Proteomes" id="UP000829720"/>
    </source>
</evidence>
<dbReference type="AlphaFoldDB" id="A0A8T3CYL3"/>
<dbReference type="SMART" id="SM00685">
    <property type="entry name" value="DM14"/>
    <property type="match status" value="1"/>
</dbReference>
<organism evidence="3 4">
    <name type="scientific">Albula goreensis</name>
    <dbReference type="NCBI Taxonomy" id="1534307"/>
    <lineage>
        <taxon>Eukaryota</taxon>
        <taxon>Metazoa</taxon>
        <taxon>Chordata</taxon>
        <taxon>Craniata</taxon>
        <taxon>Vertebrata</taxon>
        <taxon>Euteleostomi</taxon>
        <taxon>Actinopterygii</taxon>
        <taxon>Neopterygii</taxon>
        <taxon>Teleostei</taxon>
        <taxon>Albuliformes</taxon>
        <taxon>Albulidae</taxon>
        <taxon>Albula</taxon>
    </lineage>
</organism>
<sequence>MPKNKGSCPRSQGPVAEDHPGNTHNQHLDTPQGYNSAASRTGWPEAIEPVGKAFAQISMPTPPRAVPPSLETLEQRLALYREACNKARASGDDRKARMHDRIAKQYKTAIQAHKAGRPINFEELPVPPGFPPTLGLERERSLKGFAAVLEG</sequence>
<reference evidence="3" key="1">
    <citation type="submission" date="2021-01" db="EMBL/GenBank/DDBJ databases">
        <authorList>
            <person name="Zahm M."/>
            <person name="Roques C."/>
            <person name="Cabau C."/>
            <person name="Klopp C."/>
            <person name="Donnadieu C."/>
            <person name="Jouanno E."/>
            <person name="Lampietro C."/>
            <person name="Louis A."/>
            <person name="Herpin A."/>
            <person name="Echchiki A."/>
            <person name="Berthelot C."/>
            <person name="Parey E."/>
            <person name="Roest-Crollius H."/>
            <person name="Braasch I."/>
            <person name="Postlethwait J."/>
            <person name="Bobe J."/>
            <person name="Montfort J."/>
            <person name="Bouchez O."/>
            <person name="Begum T."/>
            <person name="Mejri S."/>
            <person name="Adams A."/>
            <person name="Chen W.-J."/>
            <person name="Guiguen Y."/>
        </authorList>
    </citation>
    <scope>NUCLEOTIDE SEQUENCE</scope>
    <source>
        <tissue evidence="3">Blood</tissue>
    </source>
</reference>
<proteinExistence type="predicted"/>
<gene>
    <name evidence="3" type="ORF">AGOR_G00178100</name>
</gene>
<feature type="compositionally biased region" description="Polar residues" evidence="1">
    <location>
        <begin position="22"/>
        <end position="39"/>
    </location>
</feature>
<protein>
    <recommendedName>
        <fullName evidence="2">DM14 domain-containing protein</fullName>
    </recommendedName>
</protein>
<dbReference type="PANTHER" id="PTHR13076:SF5">
    <property type="entry name" value="COILED-COIL AND C2 DOMAIN-CONTAINING PROTEIN 1B"/>
    <property type="match status" value="1"/>
</dbReference>
<dbReference type="GO" id="GO:0001227">
    <property type="term" value="F:DNA-binding transcription repressor activity, RNA polymerase II-specific"/>
    <property type="evidence" value="ECO:0007669"/>
    <property type="project" value="InterPro"/>
</dbReference>
<dbReference type="InterPro" id="IPR039725">
    <property type="entry name" value="CC2D1A/B"/>
</dbReference>
<evidence type="ECO:0000259" key="2">
    <source>
        <dbReference type="SMART" id="SM00685"/>
    </source>
</evidence>